<sequence length="263" mass="28155">MKLKLDENGNVVLADGKPVYIHDDGKEIPFDAGAAMQKIAQLNGEAKSHREAREAAEALAKKFEGIEDPAAALKALQTIKNLDDKKLIDAGEAEKVKAELAAAYEGRLKGKEDELTKLQGQLYNELIGGSFARSKTVAEKLAIPADIAQSFFGQRFKVEDGKVVAYDSNGSKLYSRVKPGELAGFDEALETLIDSYPHKDSILKSTGSSGSGSGGNAGGAAPAAPRAWPTARPMPSASRTSKHTQNKEPTWHLTCRFSTSRPT</sequence>
<feature type="region of interest" description="Disordered" evidence="1">
    <location>
        <begin position="203"/>
        <end position="263"/>
    </location>
</feature>
<evidence type="ECO:0000313" key="3">
    <source>
        <dbReference type="EMBL" id="VEB42977.1"/>
    </source>
</evidence>
<dbReference type="InterPro" id="IPR046593">
    <property type="entry name" value="DUF6651"/>
</dbReference>
<feature type="compositionally biased region" description="Low complexity" evidence="1">
    <location>
        <begin position="219"/>
        <end position="235"/>
    </location>
</feature>
<protein>
    <recommendedName>
        <fullName evidence="2">DUF6651 domain-containing protein</fullName>
    </recommendedName>
</protein>
<feature type="compositionally biased region" description="Gly residues" evidence="1">
    <location>
        <begin position="209"/>
        <end position="218"/>
    </location>
</feature>
<name>A0A447TDS5_CHRVL</name>
<organism evidence="3 4">
    <name type="scientific">Chromobacterium violaceum</name>
    <dbReference type="NCBI Taxonomy" id="536"/>
    <lineage>
        <taxon>Bacteria</taxon>
        <taxon>Pseudomonadati</taxon>
        <taxon>Pseudomonadota</taxon>
        <taxon>Betaproteobacteria</taxon>
        <taxon>Neisseriales</taxon>
        <taxon>Chromobacteriaceae</taxon>
        <taxon>Chromobacterium</taxon>
    </lineage>
</organism>
<gene>
    <name evidence="3" type="ORF">NCTC9695_03431</name>
</gene>
<proteinExistence type="predicted"/>
<reference evidence="3 4" key="1">
    <citation type="submission" date="2018-12" db="EMBL/GenBank/DDBJ databases">
        <authorList>
            <consortium name="Pathogen Informatics"/>
        </authorList>
    </citation>
    <scope>NUCLEOTIDE SEQUENCE [LARGE SCALE GENOMIC DNA]</scope>
    <source>
        <strain evidence="3 4">NCTC9695</strain>
    </source>
</reference>
<dbReference type="Pfam" id="PF20356">
    <property type="entry name" value="DUF6651"/>
    <property type="match status" value="1"/>
</dbReference>
<dbReference type="EMBL" id="LR134182">
    <property type="protein sequence ID" value="VEB42977.1"/>
    <property type="molecule type" value="Genomic_DNA"/>
</dbReference>
<evidence type="ECO:0000313" key="4">
    <source>
        <dbReference type="Proteomes" id="UP000275777"/>
    </source>
</evidence>
<dbReference type="Proteomes" id="UP000275777">
    <property type="component" value="Chromosome"/>
</dbReference>
<dbReference type="AlphaFoldDB" id="A0A447TDS5"/>
<feature type="domain" description="DUF6651" evidence="2">
    <location>
        <begin position="116"/>
        <end position="214"/>
    </location>
</feature>
<evidence type="ECO:0000256" key="1">
    <source>
        <dbReference type="SAM" id="MobiDB-lite"/>
    </source>
</evidence>
<evidence type="ECO:0000259" key="2">
    <source>
        <dbReference type="Pfam" id="PF20356"/>
    </source>
</evidence>
<accession>A0A447TDS5</accession>